<proteinExistence type="inferred from homology"/>
<feature type="transmembrane region" description="Helical" evidence="7">
    <location>
        <begin position="54"/>
        <end position="73"/>
    </location>
</feature>
<evidence type="ECO:0000313" key="8">
    <source>
        <dbReference type="EMBL" id="QKE91488.1"/>
    </source>
</evidence>
<evidence type="ECO:0000256" key="6">
    <source>
        <dbReference type="ARBA" id="ARBA00023136"/>
    </source>
</evidence>
<evidence type="ECO:0000313" key="9">
    <source>
        <dbReference type="Proteomes" id="UP000500767"/>
    </source>
</evidence>
<dbReference type="KEGG" id="lck:HN018_16890"/>
<dbReference type="InterPro" id="IPR002191">
    <property type="entry name" value="Bac_export_3"/>
</dbReference>
<dbReference type="PANTHER" id="PTHR34040">
    <property type="entry name" value="FLAGELLAR BIOSYNTHETIC PROTEIN FLIQ"/>
    <property type="match status" value="1"/>
</dbReference>
<sequence>MQEGDVGLILRDMFMVVLKLSAPALVAALVVGLVISLIQAVTQLNESTLAFVPKLLALGVALTIAGPFMFVTLTDYTHLLFDRLIASGGQ</sequence>
<keyword evidence="6 7" id="KW-0472">Membrane</keyword>
<evidence type="ECO:0000256" key="7">
    <source>
        <dbReference type="SAM" id="Phobius"/>
    </source>
</evidence>
<dbReference type="EMBL" id="CP053708">
    <property type="protein sequence ID" value="QKE91488.1"/>
    <property type="molecule type" value="Genomic_DNA"/>
</dbReference>
<dbReference type="AlphaFoldDB" id="A0A6M8HSZ4"/>
<keyword evidence="3" id="KW-1003">Cell membrane</keyword>
<reference evidence="8 9" key="1">
    <citation type="journal article" date="2014" name="World J. Microbiol. Biotechnol.">
        <title>Biodiversity and physiological characteristics of Antarctic and Arctic lichens-associated bacteria.</title>
        <authorList>
            <person name="Lee Y.M."/>
            <person name="Kim E.H."/>
            <person name="Lee H.K."/>
            <person name="Hong S.G."/>
        </authorList>
    </citation>
    <scope>NUCLEOTIDE SEQUENCE [LARGE SCALE GENOMIC DNA]</scope>
    <source>
        <strain evidence="8 9">PAMC 26569</strain>
    </source>
</reference>
<keyword evidence="8" id="KW-0282">Flagellum</keyword>
<feature type="transmembrane region" description="Helical" evidence="7">
    <location>
        <begin position="20"/>
        <end position="42"/>
    </location>
</feature>
<dbReference type="GO" id="GO:0009306">
    <property type="term" value="P:protein secretion"/>
    <property type="evidence" value="ECO:0007669"/>
    <property type="project" value="InterPro"/>
</dbReference>
<evidence type="ECO:0000256" key="5">
    <source>
        <dbReference type="ARBA" id="ARBA00022989"/>
    </source>
</evidence>
<keyword evidence="8" id="KW-0966">Cell projection</keyword>
<dbReference type="RefSeq" id="WP_171832984.1">
    <property type="nucleotide sequence ID" value="NZ_CP053708.1"/>
</dbReference>
<keyword evidence="5 7" id="KW-1133">Transmembrane helix</keyword>
<dbReference type="PANTHER" id="PTHR34040:SF2">
    <property type="entry name" value="FLAGELLAR BIOSYNTHETIC PROTEIN FLIQ"/>
    <property type="match status" value="1"/>
</dbReference>
<keyword evidence="9" id="KW-1185">Reference proteome</keyword>
<dbReference type="Proteomes" id="UP000500767">
    <property type="component" value="Chromosome"/>
</dbReference>
<dbReference type="GO" id="GO:0005886">
    <property type="term" value="C:plasma membrane"/>
    <property type="evidence" value="ECO:0007669"/>
    <property type="project" value="UniProtKB-SubCell"/>
</dbReference>
<comment type="subcellular location">
    <subcellularLocation>
        <location evidence="1">Cell membrane</location>
        <topology evidence="1">Multi-pass membrane protein</topology>
    </subcellularLocation>
</comment>
<keyword evidence="8" id="KW-0969">Cilium</keyword>
<evidence type="ECO:0000256" key="4">
    <source>
        <dbReference type="ARBA" id="ARBA00022692"/>
    </source>
</evidence>
<gene>
    <name evidence="8" type="ORF">HN018_16890</name>
</gene>
<evidence type="ECO:0000256" key="2">
    <source>
        <dbReference type="ARBA" id="ARBA00006156"/>
    </source>
</evidence>
<dbReference type="Pfam" id="PF01313">
    <property type="entry name" value="Bac_export_3"/>
    <property type="match status" value="1"/>
</dbReference>
<accession>A0A6M8HSZ4</accession>
<evidence type="ECO:0000256" key="3">
    <source>
        <dbReference type="ARBA" id="ARBA00022475"/>
    </source>
</evidence>
<dbReference type="PIRSF" id="PIRSF004669">
    <property type="entry name" value="FliQ"/>
    <property type="match status" value="1"/>
</dbReference>
<protein>
    <submittedName>
        <fullName evidence="8">Flagellar biosynthetic protein FliQ</fullName>
    </submittedName>
</protein>
<dbReference type="PRINTS" id="PR00952">
    <property type="entry name" value="TYPE3IMQPROT"/>
</dbReference>
<name>A0A6M8HSZ4_9PROT</name>
<evidence type="ECO:0000256" key="1">
    <source>
        <dbReference type="ARBA" id="ARBA00004651"/>
    </source>
</evidence>
<keyword evidence="4 7" id="KW-0812">Transmembrane</keyword>
<comment type="similarity">
    <text evidence="2">Belongs to the FliQ/MopD/SpaQ family.</text>
</comment>
<organism evidence="8 9">
    <name type="scientific">Lichenicola cladoniae</name>
    <dbReference type="NCBI Taxonomy" id="1484109"/>
    <lineage>
        <taxon>Bacteria</taxon>
        <taxon>Pseudomonadati</taxon>
        <taxon>Pseudomonadota</taxon>
        <taxon>Alphaproteobacteria</taxon>
        <taxon>Acetobacterales</taxon>
        <taxon>Acetobacteraceae</taxon>
        <taxon>Lichenicola</taxon>
    </lineage>
</organism>